<dbReference type="PANTHER" id="PTHR43742:SF2">
    <property type="entry name" value="ASSIMILATORY NITRATE REDUCTASE CATALYTIC SUBUNIT"/>
    <property type="match status" value="1"/>
</dbReference>
<dbReference type="RefSeq" id="WP_069671750.1">
    <property type="nucleotide sequence ID" value="NZ_MCBT01000046.1"/>
</dbReference>
<evidence type="ECO:0000256" key="6">
    <source>
        <dbReference type="ARBA" id="ARBA00022723"/>
    </source>
</evidence>
<dbReference type="SUPFAM" id="SSF53706">
    <property type="entry name" value="Formate dehydrogenase/DMSO reductase, domains 1-3"/>
    <property type="match status" value="1"/>
</dbReference>
<dbReference type="SUPFAM" id="SSF50692">
    <property type="entry name" value="ADC-like"/>
    <property type="match status" value="1"/>
</dbReference>
<dbReference type="GO" id="GO:0015942">
    <property type="term" value="P:formate metabolic process"/>
    <property type="evidence" value="ECO:0007669"/>
    <property type="project" value="InterPro"/>
</dbReference>
<feature type="domain" description="4Fe-4S ferredoxin-type" evidence="12">
    <location>
        <begin position="673"/>
        <end position="702"/>
    </location>
</feature>
<name>A0A1E5IPZ5_SHECO</name>
<dbReference type="GO" id="GO:0043546">
    <property type="term" value="F:molybdopterin cofactor binding"/>
    <property type="evidence" value="ECO:0007669"/>
    <property type="project" value="InterPro"/>
</dbReference>
<dbReference type="Pfam" id="PF13510">
    <property type="entry name" value="Fer2_4"/>
    <property type="match status" value="1"/>
</dbReference>
<dbReference type="GO" id="GO:0051539">
    <property type="term" value="F:4 iron, 4 sulfur cluster binding"/>
    <property type="evidence" value="ECO:0007669"/>
    <property type="project" value="UniProtKB-KW"/>
</dbReference>
<dbReference type="PROSITE" id="PS51379">
    <property type="entry name" value="4FE4S_FER_2"/>
    <property type="match status" value="2"/>
</dbReference>
<evidence type="ECO:0000313" key="15">
    <source>
        <dbReference type="Proteomes" id="UP000095230"/>
    </source>
</evidence>
<dbReference type="InterPro" id="IPR001041">
    <property type="entry name" value="2Fe-2S_ferredoxin-type"/>
</dbReference>
<dbReference type="PROSITE" id="PS00490">
    <property type="entry name" value="MOLYBDOPTERIN_PROK_2"/>
    <property type="match status" value="1"/>
</dbReference>
<dbReference type="PROSITE" id="PS51669">
    <property type="entry name" value="4FE4S_MOW_BIS_MGD"/>
    <property type="match status" value="1"/>
</dbReference>
<evidence type="ECO:0000256" key="7">
    <source>
        <dbReference type="ARBA" id="ARBA00022737"/>
    </source>
</evidence>
<evidence type="ECO:0000256" key="4">
    <source>
        <dbReference type="ARBA" id="ARBA00022485"/>
    </source>
</evidence>
<dbReference type="Pfam" id="PF00384">
    <property type="entry name" value="Molybdopterin"/>
    <property type="match status" value="1"/>
</dbReference>
<dbReference type="InterPro" id="IPR006478">
    <property type="entry name" value="Formate_DH_asu"/>
</dbReference>
<comment type="similarity">
    <text evidence="2">In the C-terminal section; belongs to the prokaryotic molybdopterin-containing oxidoreductase family.</text>
</comment>
<dbReference type="SUPFAM" id="SSF51971">
    <property type="entry name" value="Nucleotide-binding domain"/>
    <property type="match status" value="1"/>
</dbReference>
<dbReference type="InterPro" id="IPR006655">
    <property type="entry name" value="Mopterin_OxRdtase_prok_CS"/>
</dbReference>
<dbReference type="PROSITE" id="PS00198">
    <property type="entry name" value="4FE4S_FER_1"/>
    <property type="match status" value="1"/>
</dbReference>
<dbReference type="GO" id="GO:0008863">
    <property type="term" value="F:formate dehydrogenase (NAD+) activity"/>
    <property type="evidence" value="ECO:0007669"/>
    <property type="project" value="InterPro"/>
</dbReference>
<dbReference type="Gene3D" id="2.20.25.90">
    <property type="entry name" value="ADC-like domains"/>
    <property type="match status" value="1"/>
</dbReference>
<dbReference type="PROSITE" id="PS51085">
    <property type="entry name" value="2FE2S_FER_2"/>
    <property type="match status" value="1"/>
</dbReference>
<dbReference type="InterPro" id="IPR006656">
    <property type="entry name" value="Mopterin_OxRdtase"/>
</dbReference>
<keyword evidence="10" id="KW-0411">Iron-sulfur</keyword>
<dbReference type="InterPro" id="IPR041925">
    <property type="entry name" value="CT_Formate-Dh_H"/>
</dbReference>
<evidence type="ECO:0000256" key="5">
    <source>
        <dbReference type="ARBA" id="ARBA00022505"/>
    </source>
</evidence>
<dbReference type="PRINTS" id="PR00419">
    <property type="entry name" value="ADXRDTASE"/>
</dbReference>
<evidence type="ECO:0000259" key="13">
    <source>
        <dbReference type="PROSITE" id="PS51669"/>
    </source>
</evidence>
<dbReference type="Gene3D" id="3.40.50.740">
    <property type="match status" value="1"/>
</dbReference>
<keyword evidence="5" id="KW-0500">Molybdenum</keyword>
<dbReference type="Gene3D" id="2.40.40.20">
    <property type="match status" value="1"/>
</dbReference>
<evidence type="ECO:0000259" key="11">
    <source>
        <dbReference type="PROSITE" id="PS51085"/>
    </source>
</evidence>
<dbReference type="Gene3D" id="3.40.228.10">
    <property type="entry name" value="Dimethylsulfoxide Reductase, domain 2"/>
    <property type="match status" value="1"/>
</dbReference>
<evidence type="ECO:0000256" key="8">
    <source>
        <dbReference type="ARBA" id="ARBA00023002"/>
    </source>
</evidence>
<sequence>MITLTIDGQSVNAKRGENLLHCATQSGIAIPNLCHQGKQAKGRKSCDLCYVETTDCSGNKTTIKACETHISEPLTVITHSAALSELRQASLKTLLSDHFADCEAPCQTACPAGVDVQSYLYQIAQGNHKEAVKIIKDTLPLPLSIGRVCPAFCESACRRGELDEPLAIRQLKRHSADIDLQGDSYIPTKLPATGKRVAIVGSGPAGISAGFYLSNAGHDVTLYESMPKAGGWLRYGIPEYRLPKAILDQEIELLCKNGMKIQTNTRLGEDIHLKSLLNDFDAVCLAIGAQKAVPMNYPGVELNGCYLGVDYLRDHCTDKQYTTGKKVAVIGGGNTAIDCARTALREGAEVTLVYRRTRDEMPAENYEIEEAEHEGVRFYFLTNPIENLSDNNGRVNAVTFEKMLLGEPDSSGRRSPKATGETFTEAFDTVIPAVSQTPDMTFLIHPESQLSSGEVALTRWNTFSGCEHTMSSGIEKLFVLGDSRTGPATAVAAVADGKKAAQAIEKQLNGSLTCELTPKAFNSQKRSSTPLDKSHFPQTLTQSKARMLELPISARQGNFAEIEQGFDEAVAIAEAARCLECGCQANTDCQLRDLATEYRIEEQGLNKSEHRAFTQDSSSPFIHFDPNRCISCGACVTACHQQSGHKAICFEADSYLALPTQSPSARQAPRVGFNATMADSQCVQCGNCVQVCPTGALSDARDKTQGRKQALINTSTVCTYCGIGCRIELHTDPETNEIKRVSGDPESPVNHGMLCVKGRFGFDFVNSEQRLTTPLIRQQGTLVPVSWSEAINYIAEKLSKIRQQFGSNSIAGLASAKATNEDNYLFQKLFRSVIGTNNIDHCARLCHASTVTALQDSLGSGAMTNDIPSIQASDLIFILGSDTSAAHPIIASKIKQAVHQHGARLVVADPKKVTIADDAELYICQRPGTDVMLLNAIMQQIISNDWHDLDYITNRVDGYSELYDEVMKDDYQLANAELITGVKQADIKLLAKMIGTAKITAIYYAMGITQHTSGHDNVTAIANLQLLCGNIGVKGAGINPLRGQSNVQGACDMGALPNYFTGYQKVDDPLVQMRFTQAWQKSELPSTIGIAATEMMHALAKGTLKALYVMGENPVLSDPDQAHVLQGLKACELLIVQDIFMTETAELADVVLPAASFAEKQGHFTNTERRVQQLQVAIPSPGVARQDWQIITDIANALGAQWHYDNERTIWHEITQVTPQYRGISWKTIDPTTTNGKHGIQWPCPAEGHPGTPILHTSQFTRGKAVMRPVSYRLPAEMPCKDYPYMLSTGRLLEQFHTGTLSRKTAGLNDLATPRVMISAFDADKLGIDNGEMLTLSTRRGKISIAAFVTKRAQAGVLFLPFHFAEAAANKLTNNVLDPVAKIPEFKICAVKVESAKKPIKCDE</sequence>
<comment type="cofactor">
    <cofactor evidence="1">
        <name>Mo-bis(molybdopterin guanine dinucleotide)</name>
        <dbReference type="ChEBI" id="CHEBI:60539"/>
    </cofactor>
</comment>
<feature type="domain" description="4Fe-4S Mo/W bis-MGD-type" evidence="13">
    <location>
        <begin position="711"/>
        <end position="769"/>
    </location>
</feature>
<dbReference type="Pfam" id="PF01568">
    <property type="entry name" value="Molydop_binding"/>
    <property type="match status" value="1"/>
</dbReference>
<dbReference type="Gene3D" id="3.30.70.20">
    <property type="match status" value="1"/>
</dbReference>
<dbReference type="InterPro" id="IPR009010">
    <property type="entry name" value="Asp_de-COase-like_dom_sf"/>
</dbReference>
<dbReference type="FunFam" id="3.30.70.20:FF:000035">
    <property type="entry name" value="Iron hydrogenase 1"/>
    <property type="match status" value="1"/>
</dbReference>
<dbReference type="PANTHER" id="PTHR43742">
    <property type="entry name" value="TRIMETHYLAMINE-N-OXIDE REDUCTASE"/>
    <property type="match status" value="1"/>
</dbReference>
<dbReference type="CDD" id="cd02790">
    <property type="entry name" value="MopB_CT_Formate-Dh_H"/>
    <property type="match status" value="1"/>
</dbReference>
<accession>A0A1E5IPZ5</accession>
<dbReference type="InterPro" id="IPR006657">
    <property type="entry name" value="MoPterin_dinucl-bd_dom"/>
</dbReference>
<evidence type="ECO:0000256" key="3">
    <source>
        <dbReference type="ARBA" id="ARBA00010312"/>
    </source>
</evidence>
<dbReference type="InterPro" id="IPR023753">
    <property type="entry name" value="FAD/NAD-binding_dom"/>
</dbReference>
<dbReference type="NCBIfam" id="TIGR01591">
    <property type="entry name" value="Fdh-alpha"/>
    <property type="match status" value="1"/>
</dbReference>
<comment type="similarity">
    <text evidence="3">Belongs to the prokaryotic molybdopterin-containing oxidoreductase family.</text>
</comment>
<dbReference type="Pfam" id="PF04879">
    <property type="entry name" value="Molybdop_Fe4S4"/>
    <property type="match status" value="1"/>
</dbReference>
<proteinExistence type="inferred from homology"/>
<dbReference type="Pfam" id="PF12838">
    <property type="entry name" value="Fer4_7"/>
    <property type="match status" value="1"/>
</dbReference>
<dbReference type="InterPro" id="IPR041924">
    <property type="entry name" value="Formate_Dh-H_N"/>
</dbReference>
<keyword evidence="4" id="KW-0004">4Fe-4S</keyword>
<keyword evidence="8" id="KW-0560">Oxidoreductase</keyword>
<evidence type="ECO:0000313" key="14">
    <source>
        <dbReference type="EMBL" id="OEG72570.1"/>
    </source>
</evidence>
<dbReference type="InterPro" id="IPR006963">
    <property type="entry name" value="Mopterin_OxRdtase_4Fe-4S_dom"/>
</dbReference>
<comment type="caution">
    <text evidence="14">The sequence shown here is derived from an EMBL/GenBank/DDBJ whole genome shotgun (WGS) entry which is preliminary data.</text>
</comment>
<evidence type="ECO:0000256" key="10">
    <source>
        <dbReference type="ARBA" id="ARBA00023014"/>
    </source>
</evidence>
<dbReference type="EMBL" id="MCBT01000046">
    <property type="protein sequence ID" value="OEG72570.1"/>
    <property type="molecule type" value="Genomic_DNA"/>
</dbReference>
<dbReference type="Pfam" id="PF07992">
    <property type="entry name" value="Pyr_redox_2"/>
    <property type="match status" value="1"/>
</dbReference>
<evidence type="ECO:0000256" key="1">
    <source>
        <dbReference type="ARBA" id="ARBA00001942"/>
    </source>
</evidence>
<dbReference type="Gene3D" id="3.50.50.60">
    <property type="entry name" value="FAD/NAD(P)-binding domain"/>
    <property type="match status" value="2"/>
</dbReference>
<dbReference type="InterPro" id="IPR009051">
    <property type="entry name" value="Helical_ferredxn"/>
</dbReference>
<feature type="domain" description="2Fe-2S ferredoxin-type" evidence="11">
    <location>
        <begin position="1"/>
        <end position="82"/>
    </location>
</feature>
<evidence type="ECO:0000256" key="2">
    <source>
        <dbReference type="ARBA" id="ARBA00007023"/>
    </source>
</evidence>
<dbReference type="InterPro" id="IPR036188">
    <property type="entry name" value="FAD/NAD-bd_sf"/>
</dbReference>
<keyword evidence="6" id="KW-0479">Metal-binding</keyword>
<dbReference type="SUPFAM" id="SSF46548">
    <property type="entry name" value="alpha-helical ferredoxin"/>
    <property type="match status" value="1"/>
</dbReference>
<evidence type="ECO:0000256" key="9">
    <source>
        <dbReference type="ARBA" id="ARBA00023004"/>
    </source>
</evidence>
<dbReference type="SUPFAM" id="SSF54862">
    <property type="entry name" value="4Fe-4S ferredoxins"/>
    <property type="match status" value="1"/>
</dbReference>
<organism evidence="14 15">
    <name type="scientific">Shewanella colwelliana</name>
    <name type="common">Alteromonas colwelliana</name>
    <dbReference type="NCBI Taxonomy" id="23"/>
    <lineage>
        <taxon>Bacteria</taxon>
        <taxon>Pseudomonadati</taxon>
        <taxon>Pseudomonadota</taxon>
        <taxon>Gammaproteobacteria</taxon>
        <taxon>Alteromonadales</taxon>
        <taxon>Shewanellaceae</taxon>
        <taxon>Shewanella</taxon>
    </lineage>
</organism>
<dbReference type="GO" id="GO:0046872">
    <property type="term" value="F:metal ion binding"/>
    <property type="evidence" value="ECO:0007669"/>
    <property type="project" value="UniProtKB-KW"/>
</dbReference>
<dbReference type="STRING" id="23.BEL05_09795"/>
<dbReference type="OrthoDB" id="9810782at2"/>
<dbReference type="InterPro" id="IPR017900">
    <property type="entry name" value="4Fe4S_Fe_S_CS"/>
</dbReference>
<dbReference type="Gene3D" id="1.10.1060.10">
    <property type="entry name" value="Alpha-helical ferredoxin"/>
    <property type="match status" value="1"/>
</dbReference>
<gene>
    <name evidence="14" type="ORF">BEL05_09795</name>
</gene>
<dbReference type="InterPro" id="IPR028261">
    <property type="entry name" value="DPD_II"/>
</dbReference>
<reference evidence="14 15" key="1">
    <citation type="submission" date="2016-07" db="EMBL/GenBank/DDBJ databases">
        <title>Whole-genome of two Shewanella species isolated from a digestive organ of sea cucumber Apostichopus japonicus Selenka 1867.</title>
        <authorList>
            <person name="Hong H.-H."/>
            <person name="Choi H."/>
            <person name="Cheon S."/>
            <person name="Oh J.-S."/>
            <person name="Lee H.-G."/>
            <person name="Park C."/>
        </authorList>
    </citation>
    <scope>NUCLEOTIDE SEQUENCE [LARGE SCALE GENOMIC DNA]</scope>
    <source>
        <strain evidence="14 15">CSB03KR</strain>
    </source>
</reference>
<dbReference type="Proteomes" id="UP000095230">
    <property type="component" value="Unassembled WGS sequence"/>
</dbReference>
<evidence type="ECO:0000259" key="12">
    <source>
        <dbReference type="PROSITE" id="PS51379"/>
    </source>
</evidence>
<dbReference type="CDD" id="cd02753">
    <property type="entry name" value="MopB_Formate-Dh-H"/>
    <property type="match status" value="1"/>
</dbReference>
<dbReference type="InterPro" id="IPR050612">
    <property type="entry name" value="Prok_Mopterin_Oxidored"/>
</dbReference>
<dbReference type="Pfam" id="PF14691">
    <property type="entry name" value="Fer4_20"/>
    <property type="match status" value="1"/>
</dbReference>
<dbReference type="InterPro" id="IPR017896">
    <property type="entry name" value="4Fe4S_Fe-S-bd"/>
</dbReference>
<keyword evidence="9" id="KW-0408">Iron</keyword>
<keyword evidence="7" id="KW-0677">Repeat</keyword>
<dbReference type="SMART" id="SM00926">
    <property type="entry name" value="Molybdop_Fe4S4"/>
    <property type="match status" value="1"/>
</dbReference>
<protein>
    <submittedName>
        <fullName evidence="14">Formate dehydrogenase subunit alpha</fullName>
    </submittedName>
</protein>
<feature type="domain" description="4Fe-4S ferredoxin-type" evidence="12">
    <location>
        <begin position="620"/>
        <end position="643"/>
    </location>
</feature>